<organism evidence="1 2">
    <name type="scientific">Ameca splendens</name>
    <dbReference type="NCBI Taxonomy" id="208324"/>
    <lineage>
        <taxon>Eukaryota</taxon>
        <taxon>Metazoa</taxon>
        <taxon>Chordata</taxon>
        <taxon>Craniata</taxon>
        <taxon>Vertebrata</taxon>
        <taxon>Euteleostomi</taxon>
        <taxon>Actinopterygii</taxon>
        <taxon>Neopterygii</taxon>
        <taxon>Teleostei</taxon>
        <taxon>Neoteleostei</taxon>
        <taxon>Acanthomorphata</taxon>
        <taxon>Ovalentaria</taxon>
        <taxon>Atherinomorphae</taxon>
        <taxon>Cyprinodontiformes</taxon>
        <taxon>Goodeidae</taxon>
        <taxon>Ameca</taxon>
    </lineage>
</organism>
<accession>A0ABV0XYK1</accession>
<name>A0ABV0XYK1_9TELE</name>
<reference evidence="1 2" key="1">
    <citation type="submission" date="2021-06" db="EMBL/GenBank/DDBJ databases">
        <authorList>
            <person name="Palmer J.M."/>
        </authorList>
    </citation>
    <scope>NUCLEOTIDE SEQUENCE [LARGE SCALE GENOMIC DNA]</scope>
    <source>
        <strain evidence="1 2">AS_MEX2019</strain>
        <tissue evidence="1">Muscle</tissue>
    </source>
</reference>
<protein>
    <submittedName>
        <fullName evidence="1">Uncharacterized protein</fullName>
    </submittedName>
</protein>
<sequence>MQQLKQTQNSVILRQTKKPQQFPLSAQTSLCVCLPVRRCQSHKHPPETADRRAAGSSGVNCWHKNCSTKKQGSEHTCRHSKKAQINIAVVFATMAKLARLGTLSISSFIM</sequence>
<dbReference type="EMBL" id="JAHRIP010018973">
    <property type="protein sequence ID" value="MEQ2286589.1"/>
    <property type="molecule type" value="Genomic_DNA"/>
</dbReference>
<gene>
    <name evidence="1" type="ORF">AMECASPLE_003942</name>
</gene>
<dbReference type="Proteomes" id="UP001469553">
    <property type="component" value="Unassembled WGS sequence"/>
</dbReference>
<evidence type="ECO:0000313" key="2">
    <source>
        <dbReference type="Proteomes" id="UP001469553"/>
    </source>
</evidence>
<keyword evidence="2" id="KW-1185">Reference proteome</keyword>
<evidence type="ECO:0000313" key="1">
    <source>
        <dbReference type="EMBL" id="MEQ2286589.1"/>
    </source>
</evidence>
<comment type="caution">
    <text evidence="1">The sequence shown here is derived from an EMBL/GenBank/DDBJ whole genome shotgun (WGS) entry which is preliminary data.</text>
</comment>
<proteinExistence type="predicted"/>